<dbReference type="OrthoDB" id="4569214at2"/>
<dbReference type="AlphaFoldDB" id="A0A378WJ83"/>
<dbReference type="Proteomes" id="UP000255082">
    <property type="component" value="Unassembled WGS sequence"/>
</dbReference>
<evidence type="ECO:0000256" key="1">
    <source>
        <dbReference type="SAM" id="SignalP"/>
    </source>
</evidence>
<protein>
    <submittedName>
        <fullName evidence="2">Uncharacterized protein</fullName>
    </submittedName>
</protein>
<dbReference type="RefSeq" id="WP_062965447.1">
    <property type="nucleotide sequence ID" value="NZ_UGRU01000001.1"/>
</dbReference>
<evidence type="ECO:0000313" key="3">
    <source>
        <dbReference type="Proteomes" id="UP000255082"/>
    </source>
</evidence>
<gene>
    <name evidence="2" type="ORF">NCTC13184_00615</name>
</gene>
<keyword evidence="1" id="KW-0732">Signal</keyword>
<evidence type="ECO:0000313" key="2">
    <source>
        <dbReference type="EMBL" id="SUA41279.1"/>
    </source>
</evidence>
<dbReference type="EMBL" id="UGRU01000001">
    <property type="protein sequence ID" value="SUA41279.1"/>
    <property type="molecule type" value="Genomic_DNA"/>
</dbReference>
<sequence>MEGLFTMTRISRLTAGALVCGAVLLPLAPAQAETVPQAAASVSASRPAADGGSGSSTQSIMCTIVRLMLMNQGPTWCQ</sequence>
<reference evidence="2 3" key="1">
    <citation type="submission" date="2018-06" db="EMBL/GenBank/DDBJ databases">
        <authorList>
            <consortium name="Pathogen Informatics"/>
            <person name="Doyle S."/>
        </authorList>
    </citation>
    <scope>NUCLEOTIDE SEQUENCE [LARGE SCALE GENOMIC DNA]</scope>
    <source>
        <strain evidence="2 3">NCTC13184</strain>
    </source>
</reference>
<name>A0A378WJ83_9NOCA</name>
<feature type="signal peptide" evidence="1">
    <location>
        <begin position="1"/>
        <end position="32"/>
    </location>
</feature>
<proteinExistence type="predicted"/>
<accession>A0A378WJ83</accession>
<organism evidence="2 3">
    <name type="scientific">Nocardia africana</name>
    <dbReference type="NCBI Taxonomy" id="134964"/>
    <lineage>
        <taxon>Bacteria</taxon>
        <taxon>Bacillati</taxon>
        <taxon>Actinomycetota</taxon>
        <taxon>Actinomycetes</taxon>
        <taxon>Mycobacteriales</taxon>
        <taxon>Nocardiaceae</taxon>
        <taxon>Nocardia</taxon>
    </lineage>
</organism>
<feature type="chain" id="PRO_5016846523" evidence="1">
    <location>
        <begin position="33"/>
        <end position="78"/>
    </location>
</feature>